<dbReference type="Gene3D" id="3.40.50.300">
    <property type="entry name" value="P-loop containing nucleotide triphosphate hydrolases"/>
    <property type="match status" value="1"/>
</dbReference>
<dbReference type="SUPFAM" id="SSF52540">
    <property type="entry name" value="P-loop containing nucleoside triphosphate hydrolases"/>
    <property type="match status" value="1"/>
</dbReference>
<organism evidence="2 3">
    <name type="scientific">Plectus sambesii</name>
    <dbReference type="NCBI Taxonomy" id="2011161"/>
    <lineage>
        <taxon>Eukaryota</taxon>
        <taxon>Metazoa</taxon>
        <taxon>Ecdysozoa</taxon>
        <taxon>Nematoda</taxon>
        <taxon>Chromadorea</taxon>
        <taxon>Plectida</taxon>
        <taxon>Plectina</taxon>
        <taxon>Plectoidea</taxon>
        <taxon>Plectidae</taxon>
        <taxon>Plectus</taxon>
    </lineage>
</organism>
<protein>
    <submittedName>
        <fullName evidence="3">Uncharacterized protein</fullName>
    </submittedName>
</protein>
<dbReference type="AlphaFoldDB" id="A0A914V1A5"/>
<proteinExistence type="predicted"/>
<dbReference type="WBParaSite" id="PSAMB.scaffold14388size1904.g36030.t1">
    <property type="protein sequence ID" value="PSAMB.scaffold14388size1904.g36030.t1"/>
    <property type="gene ID" value="PSAMB.scaffold14388size1904.g36030"/>
</dbReference>
<feature type="coiled-coil region" evidence="1">
    <location>
        <begin position="74"/>
        <end position="122"/>
    </location>
</feature>
<sequence length="174" mass="20125">INPDPDKPRPRLFDPDPEQQKDLETQVSEFSKQSDAIVTKQSILLAKREESMKKVRELGSLPADAFDKFQNLSLKQLGKKLNECLNELKKYENVNKKALDQFVSASEQKEDLTKRKDEQDRNHKAIMDLINVLDHRKYEAIQLTFKQVSKNFEDVFKKLVPDGHARLIMQTGDG</sequence>
<keyword evidence="2" id="KW-1185">Reference proteome</keyword>
<name>A0A914V1A5_9BILA</name>
<evidence type="ECO:0000313" key="3">
    <source>
        <dbReference type="WBParaSite" id="PSAMB.scaffold14388size1904.g36030.t1"/>
    </source>
</evidence>
<dbReference type="Proteomes" id="UP000887566">
    <property type="component" value="Unplaced"/>
</dbReference>
<dbReference type="InterPro" id="IPR027417">
    <property type="entry name" value="P-loop_NTPase"/>
</dbReference>
<dbReference type="PANTHER" id="PTHR43977">
    <property type="entry name" value="STRUCTURAL MAINTENANCE OF CHROMOSOMES PROTEIN 3"/>
    <property type="match status" value="1"/>
</dbReference>
<evidence type="ECO:0000256" key="1">
    <source>
        <dbReference type="SAM" id="Coils"/>
    </source>
</evidence>
<accession>A0A914V1A5</accession>
<keyword evidence="1" id="KW-0175">Coiled coil</keyword>
<evidence type="ECO:0000313" key="2">
    <source>
        <dbReference type="Proteomes" id="UP000887566"/>
    </source>
</evidence>
<reference evidence="3" key="1">
    <citation type="submission" date="2022-11" db="UniProtKB">
        <authorList>
            <consortium name="WormBaseParasite"/>
        </authorList>
    </citation>
    <scope>IDENTIFICATION</scope>
</reference>